<dbReference type="PROSITE" id="PS50995">
    <property type="entry name" value="HTH_MARR_2"/>
    <property type="match status" value="1"/>
</dbReference>
<dbReference type="SUPFAM" id="SSF46785">
    <property type="entry name" value="Winged helix' DNA-binding domain"/>
    <property type="match status" value="1"/>
</dbReference>
<dbReference type="InterPro" id="IPR039422">
    <property type="entry name" value="MarR/SlyA-like"/>
</dbReference>
<dbReference type="Gene3D" id="1.10.10.10">
    <property type="entry name" value="Winged helix-like DNA-binding domain superfamily/Winged helix DNA-binding domain"/>
    <property type="match status" value="1"/>
</dbReference>
<dbReference type="PRINTS" id="PR00598">
    <property type="entry name" value="HTHMARR"/>
</dbReference>
<dbReference type="InterPro" id="IPR036388">
    <property type="entry name" value="WH-like_DNA-bd_sf"/>
</dbReference>
<dbReference type="OrthoDB" id="6331822at2"/>
<keyword evidence="3" id="KW-1185">Reference proteome</keyword>
<protein>
    <recommendedName>
        <fullName evidence="1">HTH marR-type domain-containing protein</fullName>
    </recommendedName>
</protein>
<dbReference type="GO" id="GO:0006950">
    <property type="term" value="P:response to stress"/>
    <property type="evidence" value="ECO:0007669"/>
    <property type="project" value="TreeGrafter"/>
</dbReference>
<evidence type="ECO:0000259" key="1">
    <source>
        <dbReference type="PROSITE" id="PS50995"/>
    </source>
</evidence>
<comment type="caution">
    <text evidence="2">The sequence shown here is derived from an EMBL/GenBank/DDBJ whole genome shotgun (WGS) entry which is preliminary data.</text>
</comment>
<dbReference type="Proteomes" id="UP000596977">
    <property type="component" value="Unassembled WGS sequence"/>
</dbReference>
<proteinExistence type="predicted"/>
<gene>
    <name evidence="2" type="ORF">GCM10011499_34620</name>
</gene>
<dbReference type="Pfam" id="PF12802">
    <property type="entry name" value="MarR_2"/>
    <property type="match status" value="1"/>
</dbReference>
<dbReference type="InterPro" id="IPR000835">
    <property type="entry name" value="HTH_MarR-typ"/>
</dbReference>
<accession>A0A916RM68</accession>
<sequence length="153" mass="17308">MTEIAEPGLEFDQVDTTETSDIIGYKLRRAQLMVFQRFIAFFEDLDLRPAEYSVLVLIARNPGRKQTEIADVLGIKRANFVALINGLDARGLTERRKPANDRRSHALHLTPAGEAFLKRARKVQSAFETECIEKLGGEHARDDLLRLLDKLCA</sequence>
<name>A0A916RM68_9HYPH</name>
<dbReference type="AlphaFoldDB" id="A0A916RM68"/>
<dbReference type="GO" id="GO:0003700">
    <property type="term" value="F:DNA-binding transcription factor activity"/>
    <property type="evidence" value="ECO:0007669"/>
    <property type="project" value="InterPro"/>
</dbReference>
<dbReference type="SMART" id="SM00347">
    <property type="entry name" value="HTH_MARR"/>
    <property type="match status" value="1"/>
</dbReference>
<reference evidence="2 3" key="1">
    <citation type="journal article" date="2014" name="Int. J. Syst. Evol. Microbiol.">
        <title>Complete genome sequence of Corynebacterium casei LMG S-19264T (=DSM 44701T), isolated from a smear-ripened cheese.</title>
        <authorList>
            <consortium name="US DOE Joint Genome Institute (JGI-PGF)"/>
            <person name="Walter F."/>
            <person name="Albersmeier A."/>
            <person name="Kalinowski J."/>
            <person name="Ruckert C."/>
        </authorList>
    </citation>
    <scope>NUCLEOTIDE SEQUENCE [LARGE SCALE GENOMIC DNA]</scope>
    <source>
        <strain evidence="2 3">CGMCC 1.15896</strain>
    </source>
</reference>
<dbReference type="PANTHER" id="PTHR33164:SF89">
    <property type="entry name" value="MARR FAMILY REGULATORY PROTEIN"/>
    <property type="match status" value="1"/>
</dbReference>
<dbReference type="PANTHER" id="PTHR33164">
    <property type="entry name" value="TRANSCRIPTIONAL REGULATOR, MARR FAMILY"/>
    <property type="match status" value="1"/>
</dbReference>
<dbReference type="RefSeq" id="WP_127071724.1">
    <property type="nucleotide sequence ID" value="NZ_BMKB01000007.1"/>
</dbReference>
<evidence type="ECO:0000313" key="3">
    <source>
        <dbReference type="Proteomes" id="UP000596977"/>
    </source>
</evidence>
<dbReference type="InterPro" id="IPR036390">
    <property type="entry name" value="WH_DNA-bd_sf"/>
</dbReference>
<organism evidence="2 3">
    <name type="scientific">Pelagibacterium lentulum</name>
    <dbReference type="NCBI Taxonomy" id="2029865"/>
    <lineage>
        <taxon>Bacteria</taxon>
        <taxon>Pseudomonadati</taxon>
        <taxon>Pseudomonadota</taxon>
        <taxon>Alphaproteobacteria</taxon>
        <taxon>Hyphomicrobiales</taxon>
        <taxon>Devosiaceae</taxon>
        <taxon>Pelagibacterium</taxon>
    </lineage>
</organism>
<feature type="domain" description="HTH marR-type" evidence="1">
    <location>
        <begin position="20"/>
        <end position="153"/>
    </location>
</feature>
<dbReference type="EMBL" id="BMKB01000007">
    <property type="protein sequence ID" value="GGA61371.1"/>
    <property type="molecule type" value="Genomic_DNA"/>
</dbReference>
<evidence type="ECO:0000313" key="2">
    <source>
        <dbReference type="EMBL" id="GGA61371.1"/>
    </source>
</evidence>